<dbReference type="RefSeq" id="WP_380905369.1">
    <property type="nucleotide sequence ID" value="NZ_JBHUEG010000008.1"/>
</dbReference>
<dbReference type="Proteomes" id="UP001597545">
    <property type="component" value="Unassembled WGS sequence"/>
</dbReference>
<name>A0ABW5KN05_9SPHI</name>
<dbReference type="InterPro" id="IPR034660">
    <property type="entry name" value="DinB/YfiT-like"/>
</dbReference>
<sequence length="163" mass="18643">MESAQQLAFRFREVTLNGTWIANTNYKLALSTVTFEQATTKIGSLNSIALLTYHLHYYMAGVTEAMRTGQLTIKDSLSFGMSPLASDQEWQQLKENFLSDSEQFADEVESLTEQQLQEIFIDARYGTYRRNIESMIEHAYYHLGQVVLLSKLIKERAEESIVG</sequence>
<proteinExistence type="predicted"/>
<dbReference type="EMBL" id="JBHULR010000008">
    <property type="protein sequence ID" value="MFD2549051.1"/>
    <property type="molecule type" value="Genomic_DNA"/>
</dbReference>
<reference evidence="3" key="1">
    <citation type="journal article" date="2019" name="Int. J. Syst. Evol. Microbiol.">
        <title>The Global Catalogue of Microorganisms (GCM) 10K type strain sequencing project: providing services to taxonomists for standard genome sequencing and annotation.</title>
        <authorList>
            <consortium name="The Broad Institute Genomics Platform"/>
            <consortium name="The Broad Institute Genome Sequencing Center for Infectious Disease"/>
            <person name="Wu L."/>
            <person name="Ma J."/>
        </authorList>
    </citation>
    <scope>NUCLEOTIDE SEQUENCE [LARGE SCALE GENOMIC DNA]</scope>
    <source>
        <strain evidence="3">KCTC 42662</strain>
    </source>
</reference>
<dbReference type="InterPro" id="IPR024775">
    <property type="entry name" value="DinB-like"/>
</dbReference>
<accession>A0ABW5KN05</accession>
<evidence type="ECO:0000259" key="1">
    <source>
        <dbReference type="Pfam" id="PF12867"/>
    </source>
</evidence>
<protein>
    <submittedName>
        <fullName evidence="2">DinB family protein</fullName>
    </submittedName>
</protein>
<dbReference type="Pfam" id="PF12867">
    <property type="entry name" value="DinB_2"/>
    <property type="match status" value="1"/>
</dbReference>
<dbReference type="SUPFAM" id="SSF109854">
    <property type="entry name" value="DinB/YfiT-like putative metalloenzymes"/>
    <property type="match status" value="1"/>
</dbReference>
<gene>
    <name evidence="2" type="ORF">ACFSR5_15485</name>
</gene>
<keyword evidence="3" id="KW-1185">Reference proteome</keyword>
<feature type="domain" description="DinB-like" evidence="1">
    <location>
        <begin position="30"/>
        <end position="144"/>
    </location>
</feature>
<dbReference type="Gene3D" id="1.20.120.450">
    <property type="entry name" value="dinb family like domain"/>
    <property type="match status" value="1"/>
</dbReference>
<comment type="caution">
    <text evidence="2">The sequence shown here is derived from an EMBL/GenBank/DDBJ whole genome shotgun (WGS) entry which is preliminary data.</text>
</comment>
<evidence type="ECO:0000313" key="3">
    <source>
        <dbReference type="Proteomes" id="UP001597545"/>
    </source>
</evidence>
<evidence type="ECO:0000313" key="2">
    <source>
        <dbReference type="EMBL" id="MFD2549051.1"/>
    </source>
</evidence>
<organism evidence="2 3">
    <name type="scientific">Sphingobacterium suaedae</name>
    <dbReference type="NCBI Taxonomy" id="1686402"/>
    <lineage>
        <taxon>Bacteria</taxon>
        <taxon>Pseudomonadati</taxon>
        <taxon>Bacteroidota</taxon>
        <taxon>Sphingobacteriia</taxon>
        <taxon>Sphingobacteriales</taxon>
        <taxon>Sphingobacteriaceae</taxon>
        <taxon>Sphingobacterium</taxon>
    </lineage>
</organism>